<evidence type="ECO:0008006" key="3">
    <source>
        <dbReference type="Google" id="ProtNLM"/>
    </source>
</evidence>
<organism evidence="1 2">
    <name type="scientific">Scyliorhinus torazame</name>
    <name type="common">Cloudy catshark</name>
    <name type="synonym">Catulus torazame</name>
    <dbReference type="NCBI Taxonomy" id="75743"/>
    <lineage>
        <taxon>Eukaryota</taxon>
        <taxon>Metazoa</taxon>
        <taxon>Chordata</taxon>
        <taxon>Craniata</taxon>
        <taxon>Vertebrata</taxon>
        <taxon>Chondrichthyes</taxon>
        <taxon>Elasmobranchii</taxon>
        <taxon>Galeomorphii</taxon>
        <taxon>Galeoidea</taxon>
        <taxon>Carcharhiniformes</taxon>
        <taxon>Scyliorhinidae</taxon>
        <taxon>Scyliorhinus</taxon>
    </lineage>
</organism>
<reference evidence="1 2" key="1">
    <citation type="journal article" date="2018" name="Nat. Ecol. Evol.">
        <title>Shark genomes provide insights into elasmobranch evolution and the origin of vertebrates.</title>
        <authorList>
            <person name="Hara Y"/>
            <person name="Yamaguchi K"/>
            <person name="Onimaru K"/>
            <person name="Kadota M"/>
            <person name="Koyanagi M"/>
            <person name="Keeley SD"/>
            <person name="Tatsumi K"/>
            <person name="Tanaka K"/>
            <person name="Motone F"/>
            <person name="Kageyama Y"/>
            <person name="Nozu R"/>
            <person name="Adachi N"/>
            <person name="Nishimura O"/>
            <person name="Nakagawa R"/>
            <person name="Tanegashima C"/>
            <person name="Kiyatake I"/>
            <person name="Matsumoto R"/>
            <person name="Murakumo K"/>
            <person name="Nishida K"/>
            <person name="Terakita A"/>
            <person name="Kuratani S"/>
            <person name="Sato K"/>
            <person name="Hyodo S Kuraku.S."/>
        </authorList>
    </citation>
    <scope>NUCLEOTIDE SEQUENCE [LARGE SCALE GENOMIC DNA]</scope>
</reference>
<accession>A0A401QBV0</accession>
<dbReference type="EMBL" id="BFAA01032485">
    <property type="protein sequence ID" value="GCB82822.1"/>
    <property type="molecule type" value="Genomic_DNA"/>
</dbReference>
<protein>
    <recommendedName>
        <fullName evidence="3">RH1 domain-containing protein</fullName>
    </recommendedName>
</protein>
<proteinExistence type="predicted"/>
<sequence>MDVSFSGILSYIEEVAHRMLSTGECTPEDLCFSLQGMQSEIKELEKDIHRNAERDQRVRERYTPGIQREIRELERDIHREYR</sequence>
<dbReference type="OrthoDB" id="10254073at2759"/>
<dbReference type="STRING" id="75743.A0A401QBV0"/>
<name>A0A401QBV0_SCYTO</name>
<evidence type="ECO:0000313" key="2">
    <source>
        <dbReference type="Proteomes" id="UP000288216"/>
    </source>
</evidence>
<evidence type="ECO:0000313" key="1">
    <source>
        <dbReference type="EMBL" id="GCB82822.1"/>
    </source>
</evidence>
<comment type="caution">
    <text evidence="1">The sequence shown here is derived from an EMBL/GenBank/DDBJ whole genome shotgun (WGS) entry which is preliminary data.</text>
</comment>
<gene>
    <name evidence="1" type="ORF">scyTo_0023684</name>
</gene>
<dbReference type="AlphaFoldDB" id="A0A401QBV0"/>
<keyword evidence="2" id="KW-1185">Reference proteome</keyword>
<dbReference type="Proteomes" id="UP000288216">
    <property type="component" value="Unassembled WGS sequence"/>
</dbReference>